<dbReference type="InterPro" id="IPR026881">
    <property type="entry name" value="WYL_dom"/>
</dbReference>
<name>A0ABX0PKQ7_9GAMM</name>
<dbReference type="PROSITE" id="PS52050">
    <property type="entry name" value="WYL"/>
    <property type="match status" value="1"/>
</dbReference>
<dbReference type="RefSeq" id="WP_167109800.1">
    <property type="nucleotide sequence ID" value="NZ_JAAQTO010000001.1"/>
</dbReference>
<accession>A0ABX0PKQ7</accession>
<feature type="domain" description="GST N-terminal" evidence="1">
    <location>
        <begin position="248"/>
        <end position="328"/>
    </location>
</feature>
<dbReference type="SUPFAM" id="SSF52833">
    <property type="entry name" value="Thioredoxin-like"/>
    <property type="match status" value="1"/>
</dbReference>
<protein>
    <submittedName>
        <fullName evidence="2">HTH domain-containing protein</fullName>
    </submittedName>
</protein>
<dbReference type="InterPro" id="IPR013196">
    <property type="entry name" value="HTH_11"/>
</dbReference>
<sequence length="462" mass="51366">MSRTTRLFDLMQTLRRHRRPVSGTVLADELGVSLRTLYRDIAALKAIGAEVEGEAGLGYVLKPGLLLPPLIFSEEELEAVALGLKWVGKRADDGLAVAAGEALAKVAAVLPGEQRHRLEDSALLIGPGWERPQAVDLQILRQAIRDEQKLEITYRDQQGRRSSRIIWPCAIAFFESTRIVAAWCELREAYRHFRADRIEAAEATGQRYPRRRHVLQKEWLQTLLPCSVTATVYPVPTSSREKEQSKMEQELVFYTNPLSRAGIVHWMLEEVGQPYRMEVLEFGTSMKSPEYLAVNPMGKVPAIRHGDTVVTEAAAICAYLAEAFPQAGLLPSPEARGDYFRWLFFAAGPMEMALSLKHAGFSLTPEHELQFGCGKYETVVETLANAVAGRKYIAGDTFTAADVYVGSHIGWGMQFGTLERRPEFEAYWAGLKDRPANRRSEAFIAEAMAAQAGAGNEQPTTS</sequence>
<dbReference type="SFLD" id="SFLDG01150">
    <property type="entry name" value="Main.1:_Beta-like"/>
    <property type="match status" value="1"/>
</dbReference>
<dbReference type="Gene3D" id="3.40.30.10">
    <property type="entry name" value="Glutaredoxin"/>
    <property type="match status" value="1"/>
</dbReference>
<dbReference type="PANTHER" id="PTHR34580:SF3">
    <property type="entry name" value="PROTEIN PAFB"/>
    <property type="match status" value="1"/>
</dbReference>
<dbReference type="CDD" id="cd03046">
    <property type="entry name" value="GST_N_GTT1_like"/>
    <property type="match status" value="1"/>
</dbReference>
<dbReference type="SFLD" id="SFLDG00358">
    <property type="entry name" value="Main_(cytGST)"/>
    <property type="match status" value="1"/>
</dbReference>
<dbReference type="PROSITE" id="PS50404">
    <property type="entry name" value="GST_NTER"/>
    <property type="match status" value="1"/>
</dbReference>
<dbReference type="Pfam" id="PF08279">
    <property type="entry name" value="HTH_11"/>
    <property type="match status" value="1"/>
</dbReference>
<dbReference type="Pfam" id="PF13409">
    <property type="entry name" value="GST_N_2"/>
    <property type="match status" value="1"/>
</dbReference>
<dbReference type="InterPro" id="IPR040079">
    <property type="entry name" value="Glutathione_S-Trfase"/>
</dbReference>
<dbReference type="Proteomes" id="UP001318321">
    <property type="component" value="Unassembled WGS sequence"/>
</dbReference>
<dbReference type="InterPro" id="IPR036282">
    <property type="entry name" value="Glutathione-S-Trfase_C_sf"/>
</dbReference>
<dbReference type="SFLD" id="SFLDS00019">
    <property type="entry name" value="Glutathione_Transferase_(cytos"/>
    <property type="match status" value="1"/>
</dbReference>
<reference evidence="2 3" key="1">
    <citation type="submission" date="2020-03" db="EMBL/GenBank/DDBJ databases">
        <title>Identification of Halomonas strains.</title>
        <authorList>
            <person name="Xiao Z."/>
            <person name="Dong F."/>
            <person name="Wang Z."/>
            <person name="Zhao J.-Y."/>
        </authorList>
    </citation>
    <scope>NUCLEOTIDE SEQUENCE [LARGE SCALE GENOMIC DNA]</scope>
    <source>
        <strain evidence="2 3">DX6</strain>
    </source>
</reference>
<dbReference type="InterPro" id="IPR051534">
    <property type="entry name" value="CBASS_pafABC_assoc_protein"/>
</dbReference>
<keyword evidence="3" id="KW-1185">Reference proteome</keyword>
<dbReference type="InterPro" id="IPR004045">
    <property type="entry name" value="Glutathione_S-Trfase_N"/>
</dbReference>
<organism evidence="2 3">
    <name type="scientific">Billgrantia bachuensis</name>
    <dbReference type="NCBI Taxonomy" id="2717286"/>
    <lineage>
        <taxon>Bacteria</taxon>
        <taxon>Pseudomonadati</taxon>
        <taxon>Pseudomonadota</taxon>
        <taxon>Gammaproteobacteria</taxon>
        <taxon>Oceanospirillales</taxon>
        <taxon>Halomonadaceae</taxon>
        <taxon>Billgrantia</taxon>
    </lineage>
</organism>
<dbReference type="InterPro" id="IPR036390">
    <property type="entry name" value="WH_DNA-bd_sf"/>
</dbReference>
<evidence type="ECO:0000313" key="3">
    <source>
        <dbReference type="Proteomes" id="UP001318321"/>
    </source>
</evidence>
<dbReference type="Pfam" id="PF13280">
    <property type="entry name" value="WYL"/>
    <property type="match status" value="1"/>
</dbReference>
<dbReference type="CDD" id="cd03207">
    <property type="entry name" value="GST_C_8"/>
    <property type="match status" value="1"/>
</dbReference>
<dbReference type="EMBL" id="JAAQTO010000001">
    <property type="protein sequence ID" value="NIC03829.1"/>
    <property type="molecule type" value="Genomic_DNA"/>
</dbReference>
<dbReference type="SUPFAM" id="SSF46785">
    <property type="entry name" value="Winged helix' DNA-binding domain"/>
    <property type="match status" value="1"/>
</dbReference>
<evidence type="ECO:0000313" key="2">
    <source>
        <dbReference type="EMBL" id="NIC03829.1"/>
    </source>
</evidence>
<dbReference type="SUPFAM" id="SSF47616">
    <property type="entry name" value="GST C-terminal domain-like"/>
    <property type="match status" value="1"/>
</dbReference>
<evidence type="ECO:0000259" key="1">
    <source>
        <dbReference type="PROSITE" id="PS50404"/>
    </source>
</evidence>
<gene>
    <name evidence="2" type="ORF">HBJ55_00080</name>
</gene>
<dbReference type="InterPro" id="IPR036249">
    <property type="entry name" value="Thioredoxin-like_sf"/>
</dbReference>
<dbReference type="PANTHER" id="PTHR34580">
    <property type="match status" value="1"/>
</dbReference>
<comment type="caution">
    <text evidence="2">The sequence shown here is derived from an EMBL/GenBank/DDBJ whole genome shotgun (WGS) entry which is preliminary data.</text>
</comment>
<dbReference type="InterPro" id="IPR036388">
    <property type="entry name" value="WH-like_DNA-bd_sf"/>
</dbReference>
<dbReference type="Gene3D" id="1.10.10.10">
    <property type="entry name" value="Winged helix-like DNA-binding domain superfamily/Winged helix DNA-binding domain"/>
    <property type="match status" value="1"/>
</dbReference>
<dbReference type="Gene3D" id="1.20.1050.10">
    <property type="match status" value="1"/>
</dbReference>
<proteinExistence type="predicted"/>